<evidence type="ECO:0000256" key="1">
    <source>
        <dbReference type="SAM" id="SignalP"/>
    </source>
</evidence>
<keyword evidence="1" id="KW-0732">Signal</keyword>
<comment type="caution">
    <text evidence="2">The sequence shown here is derived from an EMBL/GenBank/DDBJ whole genome shotgun (WGS) entry which is preliminary data.</text>
</comment>
<evidence type="ECO:0000313" key="3">
    <source>
        <dbReference type="Proteomes" id="UP000284706"/>
    </source>
</evidence>
<name>A0A409W8K4_9AGAR</name>
<dbReference type="InParanoid" id="A0A409W8K4"/>
<proteinExistence type="predicted"/>
<dbReference type="AlphaFoldDB" id="A0A409W8K4"/>
<reference evidence="2 3" key="1">
    <citation type="journal article" date="2018" name="Evol. Lett.">
        <title>Horizontal gene cluster transfer increased hallucinogenic mushroom diversity.</title>
        <authorList>
            <person name="Reynolds H.T."/>
            <person name="Vijayakumar V."/>
            <person name="Gluck-Thaler E."/>
            <person name="Korotkin H.B."/>
            <person name="Matheny P.B."/>
            <person name="Slot J.C."/>
        </authorList>
    </citation>
    <scope>NUCLEOTIDE SEQUENCE [LARGE SCALE GENOMIC DNA]</scope>
    <source>
        <strain evidence="2 3">SRW20</strain>
    </source>
</reference>
<feature type="signal peptide" evidence="1">
    <location>
        <begin position="1"/>
        <end position="24"/>
    </location>
</feature>
<dbReference type="EMBL" id="NHYE01005310">
    <property type="protein sequence ID" value="PPQ74831.1"/>
    <property type="molecule type" value="Genomic_DNA"/>
</dbReference>
<organism evidence="2 3">
    <name type="scientific">Gymnopilus dilepis</name>
    <dbReference type="NCBI Taxonomy" id="231916"/>
    <lineage>
        <taxon>Eukaryota</taxon>
        <taxon>Fungi</taxon>
        <taxon>Dikarya</taxon>
        <taxon>Basidiomycota</taxon>
        <taxon>Agaricomycotina</taxon>
        <taxon>Agaricomycetes</taxon>
        <taxon>Agaricomycetidae</taxon>
        <taxon>Agaricales</taxon>
        <taxon>Agaricineae</taxon>
        <taxon>Hymenogastraceae</taxon>
        <taxon>Gymnopilus</taxon>
    </lineage>
</organism>
<gene>
    <name evidence="2" type="ORF">CVT26_005432</name>
</gene>
<accession>A0A409W8K4</accession>
<protein>
    <submittedName>
        <fullName evidence="2">Uncharacterized protein</fullName>
    </submittedName>
</protein>
<evidence type="ECO:0000313" key="2">
    <source>
        <dbReference type="EMBL" id="PPQ74831.1"/>
    </source>
</evidence>
<sequence length="40" mass="4212">MLNSLKHIVATALCIFALFWDAQAAPQAAAASSPDPGKER</sequence>
<feature type="chain" id="PRO_5019144718" evidence="1">
    <location>
        <begin position="25"/>
        <end position="40"/>
    </location>
</feature>
<dbReference type="Proteomes" id="UP000284706">
    <property type="component" value="Unassembled WGS sequence"/>
</dbReference>
<keyword evidence="3" id="KW-1185">Reference proteome</keyword>